<dbReference type="UniPathway" id="UPA00219"/>
<dbReference type="GO" id="GO:0071972">
    <property type="term" value="F:peptidoglycan L,D-transpeptidase activity"/>
    <property type="evidence" value="ECO:0007669"/>
    <property type="project" value="TreeGrafter"/>
</dbReference>
<evidence type="ECO:0000256" key="1">
    <source>
        <dbReference type="ARBA" id="ARBA00004752"/>
    </source>
</evidence>
<reference evidence="8 9" key="1">
    <citation type="submission" date="2019-09" db="EMBL/GenBank/DDBJ databases">
        <title>Complete Genome Sequence of Lactobacillus nenjiangensis SH-Y15, isolated from sauerkraut.</title>
        <authorList>
            <person name="Yang H."/>
        </authorList>
    </citation>
    <scope>NUCLEOTIDE SEQUENCE [LARGE SCALE GENOMIC DNA]</scope>
    <source>
        <strain evidence="8 9">SH-Y15</strain>
    </source>
</reference>
<dbReference type="GO" id="GO:0071555">
    <property type="term" value="P:cell wall organization"/>
    <property type="evidence" value="ECO:0007669"/>
    <property type="project" value="UniProtKB-UniRule"/>
</dbReference>
<dbReference type="InterPro" id="IPR038063">
    <property type="entry name" value="Transpep_catalytic_dom"/>
</dbReference>
<dbReference type="InterPro" id="IPR005490">
    <property type="entry name" value="LD_TPept_cat_dom"/>
</dbReference>
<dbReference type="CDD" id="cd16913">
    <property type="entry name" value="YkuD_like"/>
    <property type="match status" value="1"/>
</dbReference>
<sequence length="173" mass="19514">MLKFIKKCLLIVVAIGLAYGIYVNVINAKTVDYTKPSQTKSYPKLKNHPNAWIDVSIRKHRVYIKDGSRVLYTMYCSTGLNNSTPTGTFSIENEKGTTFYNANLNEGANYWTSFKNHGEYLFHTVPIKQDGTYDKAEAKKLGKVASHGCIRLTIPDAKWIYKNIPVGTKVVVE</sequence>
<dbReference type="AlphaFoldDB" id="A0A5P1X4U3"/>
<name>A0A5P1X4U3_9LACO</name>
<proteinExistence type="predicted"/>
<feature type="active site" description="Nucleophile" evidence="6">
    <location>
        <position position="149"/>
    </location>
</feature>
<accession>A0A5P1X4U3</accession>
<dbReference type="KEGG" id="lnn:F0161_08680"/>
<keyword evidence="4 6" id="KW-0573">Peptidoglycan synthesis</keyword>
<dbReference type="PROSITE" id="PS52029">
    <property type="entry name" value="LD_TPASE"/>
    <property type="match status" value="1"/>
</dbReference>
<evidence type="ECO:0000256" key="3">
    <source>
        <dbReference type="ARBA" id="ARBA00022960"/>
    </source>
</evidence>
<dbReference type="GO" id="GO:0018104">
    <property type="term" value="P:peptidoglycan-protein cross-linking"/>
    <property type="evidence" value="ECO:0007669"/>
    <property type="project" value="TreeGrafter"/>
</dbReference>
<keyword evidence="9" id="KW-1185">Reference proteome</keyword>
<dbReference type="GO" id="GO:0016740">
    <property type="term" value="F:transferase activity"/>
    <property type="evidence" value="ECO:0007669"/>
    <property type="project" value="UniProtKB-KW"/>
</dbReference>
<dbReference type="RefSeq" id="WP_150204325.1">
    <property type="nucleotide sequence ID" value="NZ_CP043939.1"/>
</dbReference>
<evidence type="ECO:0000256" key="2">
    <source>
        <dbReference type="ARBA" id="ARBA00022679"/>
    </source>
</evidence>
<gene>
    <name evidence="8" type="ORF">F0161_08680</name>
</gene>
<evidence type="ECO:0000313" key="9">
    <source>
        <dbReference type="Proteomes" id="UP000325295"/>
    </source>
</evidence>
<keyword evidence="3 6" id="KW-0133">Cell shape</keyword>
<dbReference type="Pfam" id="PF03734">
    <property type="entry name" value="YkuD"/>
    <property type="match status" value="1"/>
</dbReference>
<dbReference type="SUPFAM" id="SSF141523">
    <property type="entry name" value="L,D-transpeptidase catalytic domain-like"/>
    <property type="match status" value="1"/>
</dbReference>
<dbReference type="InterPro" id="IPR050979">
    <property type="entry name" value="LD-transpeptidase"/>
</dbReference>
<keyword evidence="5 6" id="KW-0961">Cell wall biogenesis/degradation</keyword>
<evidence type="ECO:0000256" key="5">
    <source>
        <dbReference type="ARBA" id="ARBA00023316"/>
    </source>
</evidence>
<dbReference type="GO" id="GO:0005576">
    <property type="term" value="C:extracellular region"/>
    <property type="evidence" value="ECO:0007669"/>
    <property type="project" value="TreeGrafter"/>
</dbReference>
<dbReference type="GO" id="GO:0008360">
    <property type="term" value="P:regulation of cell shape"/>
    <property type="evidence" value="ECO:0007669"/>
    <property type="project" value="UniProtKB-UniRule"/>
</dbReference>
<comment type="pathway">
    <text evidence="1 6">Cell wall biogenesis; peptidoglycan biosynthesis.</text>
</comment>
<protein>
    <submittedName>
        <fullName evidence="8">L,D-transpeptidase</fullName>
    </submittedName>
</protein>
<dbReference type="PANTHER" id="PTHR30582:SF2">
    <property type="entry name" value="L,D-TRANSPEPTIDASE YCIB-RELATED"/>
    <property type="match status" value="1"/>
</dbReference>
<evidence type="ECO:0000256" key="4">
    <source>
        <dbReference type="ARBA" id="ARBA00022984"/>
    </source>
</evidence>
<dbReference type="Gene3D" id="2.40.440.10">
    <property type="entry name" value="L,D-transpeptidase catalytic domain-like"/>
    <property type="match status" value="1"/>
</dbReference>
<dbReference type="Proteomes" id="UP000325295">
    <property type="component" value="Chromosome"/>
</dbReference>
<evidence type="ECO:0000256" key="6">
    <source>
        <dbReference type="PROSITE-ProRule" id="PRU01373"/>
    </source>
</evidence>
<organism evidence="8 9">
    <name type="scientific">Paucilactobacillus nenjiangensis</name>
    <dbReference type="NCBI Taxonomy" id="1296540"/>
    <lineage>
        <taxon>Bacteria</taxon>
        <taxon>Bacillati</taxon>
        <taxon>Bacillota</taxon>
        <taxon>Bacilli</taxon>
        <taxon>Lactobacillales</taxon>
        <taxon>Lactobacillaceae</taxon>
        <taxon>Paucilactobacillus</taxon>
    </lineage>
</organism>
<evidence type="ECO:0000313" key="8">
    <source>
        <dbReference type="EMBL" id="QER67914.1"/>
    </source>
</evidence>
<feature type="active site" description="Proton donor/acceptor" evidence="6">
    <location>
        <position position="123"/>
    </location>
</feature>
<evidence type="ECO:0000259" key="7">
    <source>
        <dbReference type="PROSITE" id="PS52029"/>
    </source>
</evidence>
<feature type="domain" description="L,D-TPase catalytic" evidence="7">
    <location>
        <begin position="51"/>
        <end position="173"/>
    </location>
</feature>
<dbReference type="EMBL" id="CP043939">
    <property type="protein sequence ID" value="QER67914.1"/>
    <property type="molecule type" value="Genomic_DNA"/>
</dbReference>
<dbReference type="PANTHER" id="PTHR30582">
    <property type="entry name" value="L,D-TRANSPEPTIDASE"/>
    <property type="match status" value="1"/>
</dbReference>
<dbReference type="OrthoDB" id="177750at2"/>
<keyword evidence="2" id="KW-0808">Transferase</keyword>